<evidence type="ECO:0000313" key="3">
    <source>
        <dbReference type="Proteomes" id="UP001642409"/>
    </source>
</evidence>
<reference evidence="2 3" key="2">
    <citation type="submission" date="2024-07" db="EMBL/GenBank/DDBJ databases">
        <authorList>
            <person name="Akdeniz Z."/>
        </authorList>
    </citation>
    <scope>NUCLEOTIDE SEQUENCE [LARGE SCALE GENOMIC DNA]</scope>
</reference>
<dbReference type="Proteomes" id="UP001642409">
    <property type="component" value="Unassembled WGS sequence"/>
</dbReference>
<evidence type="ECO:0000313" key="2">
    <source>
        <dbReference type="EMBL" id="CAL6047926.1"/>
    </source>
</evidence>
<protein>
    <submittedName>
        <fullName evidence="2">Hypothetical_protein</fullName>
    </submittedName>
</protein>
<evidence type="ECO:0000313" key="1">
    <source>
        <dbReference type="EMBL" id="CAI9963063.1"/>
    </source>
</evidence>
<reference evidence="1" key="1">
    <citation type="submission" date="2023-06" db="EMBL/GenBank/DDBJ databases">
        <authorList>
            <person name="Kurt Z."/>
        </authorList>
    </citation>
    <scope>NUCLEOTIDE SEQUENCE</scope>
</reference>
<gene>
    <name evidence="2" type="ORF">HINF_LOCUS42443</name>
    <name evidence="1" type="ORF">HINF_LOCUS50708</name>
</gene>
<dbReference type="AlphaFoldDB" id="A0AA86QZV8"/>
<accession>A0AA86QZV8</accession>
<dbReference type="EMBL" id="CATOUU010000964">
    <property type="protein sequence ID" value="CAI9963063.1"/>
    <property type="molecule type" value="Genomic_DNA"/>
</dbReference>
<proteinExistence type="predicted"/>
<dbReference type="EMBL" id="CAXDID020000173">
    <property type="protein sequence ID" value="CAL6047926.1"/>
    <property type="molecule type" value="Genomic_DNA"/>
</dbReference>
<name>A0AA86QZV8_9EUKA</name>
<comment type="caution">
    <text evidence="1">The sequence shown here is derived from an EMBL/GenBank/DDBJ whole genome shotgun (WGS) entry which is preliminary data.</text>
</comment>
<organism evidence="1">
    <name type="scientific">Hexamita inflata</name>
    <dbReference type="NCBI Taxonomy" id="28002"/>
    <lineage>
        <taxon>Eukaryota</taxon>
        <taxon>Metamonada</taxon>
        <taxon>Diplomonadida</taxon>
        <taxon>Hexamitidae</taxon>
        <taxon>Hexamitinae</taxon>
        <taxon>Hexamita</taxon>
    </lineage>
</organism>
<keyword evidence="3" id="KW-1185">Reference proteome</keyword>
<sequence>MCISYTKLFPNIFHQQKQEMQKQKDIFRQFTASHSQISTSSHRSRMSYISALIWFDWDSSVIPTLSAMLELLSKAPSSMLLAGLLRIVIFIFVFRQNLEVLSSTLLRLLQKPKDDFIQEVEIIINQNRTWLQLRVIQKNKLRELNNSRMHKLYRSTLMMQAKDTRNIMIVERLPKRRKLKISLNHQTPTMISISHTMHSFKELYWMMKCLTKSQRQSLQIKTINIPSNMMHATNATSVTKMLK</sequence>